<dbReference type="GO" id="GO:0043842">
    <property type="term" value="F:Kdo transferase activity"/>
    <property type="evidence" value="ECO:0007669"/>
    <property type="project" value="UniProtKB-EC"/>
</dbReference>
<feature type="active site" description="Proton acceptor" evidence="8">
    <location>
        <position position="70"/>
    </location>
</feature>
<dbReference type="KEGG" id="thas:C6Y53_05560"/>
<dbReference type="Gene3D" id="3.40.50.2000">
    <property type="entry name" value="Glycogen Phosphorylase B"/>
    <property type="match status" value="1"/>
</dbReference>
<comment type="subcellular location">
    <subcellularLocation>
        <location evidence="10">Cell membrane</location>
    </subcellularLocation>
</comment>
<evidence type="ECO:0000256" key="10">
    <source>
        <dbReference type="RuleBase" id="RU365103"/>
    </source>
</evidence>
<feature type="site" description="Transition state stabilizer" evidence="9">
    <location>
        <position position="218"/>
    </location>
</feature>
<gene>
    <name evidence="12" type="ORF">C6Y53_05560</name>
</gene>
<comment type="similarity">
    <text evidence="10">Belongs to the glycosyltransferase group 1 family.</text>
</comment>
<comment type="pathway">
    <text evidence="2 10">Bacterial outer membrane biogenesis; LPS core biosynthesis.</text>
</comment>
<evidence type="ECO:0000256" key="9">
    <source>
        <dbReference type="PIRSR" id="PIRSR639901-2"/>
    </source>
</evidence>
<dbReference type="GO" id="GO:0009244">
    <property type="term" value="P:lipopolysaccharide core region biosynthetic process"/>
    <property type="evidence" value="ECO:0007669"/>
    <property type="project" value="UniProtKB-UniRule"/>
</dbReference>
<dbReference type="Proteomes" id="UP000237655">
    <property type="component" value="Chromosome"/>
</dbReference>
<dbReference type="AlphaFoldDB" id="A0A2S0MMX8"/>
<dbReference type="RefSeq" id="WP_106471541.1">
    <property type="nucleotide sequence ID" value="NZ_CP027665.1"/>
</dbReference>
<keyword evidence="10" id="KW-1003">Cell membrane</keyword>
<evidence type="ECO:0000256" key="8">
    <source>
        <dbReference type="PIRSR" id="PIRSR639901-1"/>
    </source>
</evidence>
<dbReference type="InterPro" id="IPR039901">
    <property type="entry name" value="Kdotransferase"/>
</dbReference>
<evidence type="ECO:0000256" key="6">
    <source>
        <dbReference type="ARBA" id="ARBA00031445"/>
    </source>
</evidence>
<accession>A0A2S0MMX8</accession>
<dbReference type="UniPathway" id="UPA00958"/>
<name>A0A2S0MMX8_9RHOB</name>
<dbReference type="GO" id="GO:0009245">
    <property type="term" value="P:lipid A biosynthetic process"/>
    <property type="evidence" value="ECO:0007669"/>
    <property type="project" value="TreeGrafter"/>
</dbReference>
<evidence type="ECO:0000256" key="3">
    <source>
        <dbReference type="ARBA" id="ARBA00012621"/>
    </source>
</evidence>
<evidence type="ECO:0000256" key="1">
    <source>
        <dbReference type="ARBA" id="ARBA00003394"/>
    </source>
</evidence>
<proteinExistence type="inferred from homology"/>
<dbReference type="InterPro" id="IPR038107">
    <property type="entry name" value="Glycos_transf_N_sf"/>
</dbReference>
<dbReference type="Pfam" id="PF04413">
    <property type="entry name" value="Glycos_transf_N"/>
    <property type="match status" value="1"/>
</dbReference>
<sequence>MSADAPAPTPLYRIYRGASALLAPLAWASVSRKLRAHGVPPERMQERLGHASLDRPLGRLVWFHAASVGESLSVLTLIHRMGERLPDTEFLITSGTATSAEMIAGRMPPRCRHQFAPLDAAGPLTRFYDHWRPDAGIFVESEIWPNMLVIGHRRGVRLALLNARLSAKSVQGWRKWPDTARFVLDRFSVLFAQTRRTADDLIAMGADPARTHVGGNLKSAAAPPPVDADTLAEMRAALGGRPVWIGSSTHQGEEPAVLDAHRRLLEARPDLCLLLAPRHPERGDEVEALLRDAGFALARRSRGERPGVGTQVYLADTMGETGTWYALAPIVFLGASLVPKGGHNPFEPAMSGCALACGPHRENAADAYAGLAAAGGVALVTDGADLARQVALWLDDPTALAAARDAARSFARARGAAVDAVADRLCAALGLEG</sequence>
<dbReference type="InterPro" id="IPR007507">
    <property type="entry name" value="Glycos_transf_N"/>
</dbReference>
<evidence type="ECO:0000313" key="12">
    <source>
        <dbReference type="EMBL" id="AVO37229.1"/>
    </source>
</evidence>
<evidence type="ECO:0000256" key="4">
    <source>
        <dbReference type="ARBA" id="ARBA00019077"/>
    </source>
</evidence>
<evidence type="ECO:0000256" key="5">
    <source>
        <dbReference type="ARBA" id="ARBA00022679"/>
    </source>
</evidence>
<keyword evidence="5 10" id="KW-0808">Transferase</keyword>
<reference evidence="13" key="1">
    <citation type="submission" date="2018-03" db="EMBL/GenBank/DDBJ databases">
        <title>Genomic analysis of the strain SH-1 isolated from shrimp intestine.</title>
        <authorList>
            <person name="Kim Y.-S."/>
            <person name="Kim S.-E."/>
            <person name="Kim K.-H."/>
        </authorList>
    </citation>
    <scope>NUCLEOTIDE SEQUENCE [LARGE SCALE GENOMIC DNA]</scope>
    <source>
        <strain evidence="13">SH-1</strain>
    </source>
</reference>
<comment type="catalytic activity">
    <reaction evidence="7 10">
        <text>lipid IVA (E. coli) + CMP-3-deoxy-beta-D-manno-octulosonate = alpha-Kdo-(2-&gt;6)-lipid IVA (E. coli) + CMP + H(+)</text>
        <dbReference type="Rhea" id="RHEA:28066"/>
        <dbReference type="ChEBI" id="CHEBI:15378"/>
        <dbReference type="ChEBI" id="CHEBI:58603"/>
        <dbReference type="ChEBI" id="CHEBI:60364"/>
        <dbReference type="ChEBI" id="CHEBI:60377"/>
        <dbReference type="ChEBI" id="CHEBI:85987"/>
        <dbReference type="EC" id="2.4.99.12"/>
    </reaction>
</comment>
<dbReference type="PANTHER" id="PTHR42755:SF1">
    <property type="entry name" value="3-DEOXY-D-MANNO-OCTULOSONIC ACID TRANSFERASE, MITOCHONDRIAL-RELATED"/>
    <property type="match status" value="1"/>
</dbReference>
<dbReference type="PANTHER" id="PTHR42755">
    <property type="entry name" value="3-DEOXY-MANNO-OCTULOSONATE CYTIDYLYLTRANSFERASE"/>
    <property type="match status" value="1"/>
</dbReference>
<keyword evidence="10" id="KW-0472">Membrane</keyword>
<protein>
    <recommendedName>
        <fullName evidence="4 10">3-deoxy-D-manno-octulosonic acid transferase</fullName>
        <shortName evidence="10">Kdo transferase</shortName>
        <ecNumber evidence="3 10">2.4.99.12</ecNumber>
    </recommendedName>
    <alternativeName>
        <fullName evidence="6 10">Lipid IV(A) 3-deoxy-D-manno-octulosonic acid transferase</fullName>
    </alternativeName>
</protein>
<dbReference type="Gene3D" id="3.40.50.11720">
    <property type="entry name" value="3-Deoxy-D-manno-octulosonic-acid transferase, N-terminal domain"/>
    <property type="match status" value="1"/>
</dbReference>
<evidence type="ECO:0000256" key="2">
    <source>
        <dbReference type="ARBA" id="ARBA00004713"/>
    </source>
</evidence>
<keyword evidence="10" id="KW-0448">Lipopolysaccharide biosynthesis</keyword>
<evidence type="ECO:0000259" key="11">
    <source>
        <dbReference type="Pfam" id="PF04413"/>
    </source>
</evidence>
<dbReference type="SUPFAM" id="SSF53756">
    <property type="entry name" value="UDP-Glycosyltransferase/glycogen phosphorylase"/>
    <property type="match status" value="1"/>
</dbReference>
<evidence type="ECO:0000256" key="7">
    <source>
        <dbReference type="ARBA" id="ARBA00049183"/>
    </source>
</evidence>
<dbReference type="GO" id="GO:0005886">
    <property type="term" value="C:plasma membrane"/>
    <property type="evidence" value="ECO:0007669"/>
    <property type="project" value="UniProtKB-SubCell"/>
</dbReference>
<evidence type="ECO:0000313" key="13">
    <source>
        <dbReference type="Proteomes" id="UP000237655"/>
    </source>
</evidence>
<feature type="site" description="Transition state stabilizer" evidence="9">
    <location>
        <position position="140"/>
    </location>
</feature>
<feature type="domain" description="3-deoxy-D-manno-octulosonic-acid transferase N-terminal" evidence="11">
    <location>
        <begin position="43"/>
        <end position="219"/>
    </location>
</feature>
<dbReference type="EC" id="2.4.99.12" evidence="3 10"/>
<keyword evidence="13" id="KW-1185">Reference proteome</keyword>
<organism evidence="12 13">
    <name type="scientific">Pukyongiella litopenaei</name>
    <dbReference type="NCBI Taxonomy" id="2605946"/>
    <lineage>
        <taxon>Bacteria</taxon>
        <taxon>Pseudomonadati</taxon>
        <taxon>Pseudomonadota</taxon>
        <taxon>Alphaproteobacteria</taxon>
        <taxon>Rhodobacterales</taxon>
        <taxon>Paracoccaceae</taxon>
        <taxon>Pukyongiella</taxon>
    </lineage>
</organism>
<comment type="function">
    <text evidence="1 10">Involved in lipopolysaccharide (LPS) biosynthesis. Catalyzes the transfer of 3-deoxy-D-manno-octulosonate (Kdo) residue(s) from CMP-Kdo to lipid IV(A), the tetraacyldisaccharide-1,4'-bisphosphate precursor of lipid A.</text>
</comment>
<dbReference type="EMBL" id="CP027665">
    <property type="protein sequence ID" value="AVO37229.1"/>
    <property type="molecule type" value="Genomic_DNA"/>
</dbReference>